<accession>A0A9W9FTP7</accession>
<evidence type="ECO:0000256" key="1">
    <source>
        <dbReference type="ARBA" id="ARBA00006654"/>
    </source>
</evidence>
<dbReference type="AlphaFoldDB" id="A0A9W9FTP7"/>
<keyword evidence="2" id="KW-0732">Signal</keyword>
<dbReference type="GO" id="GO:0009166">
    <property type="term" value="P:nucleotide catabolic process"/>
    <property type="evidence" value="ECO:0007669"/>
    <property type="project" value="InterPro"/>
</dbReference>
<dbReference type="PANTHER" id="PTHR11575">
    <property type="entry name" value="5'-NUCLEOTIDASE-RELATED"/>
    <property type="match status" value="1"/>
</dbReference>
<feature type="domain" description="Calcineurin-like phosphoesterase" evidence="4">
    <location>
        <begin position="6"/>
        <end position="215"/>
    </location>
</feature>
<name>A0A9W9FTP7_9EURO</name>
<dbReference type="Gene3D" id="3.60.21.10">
    <property type="match status" value="1"/>
</dbReference>
<dbReference type="InterPro" id="IPR029052">
    <property type="entry name" value="Metallo-depent_PP-like"/>
</dbReference>
<proteinExistence type="inferred from homology"/>
<dbReference type="InterPro" id="IPR004843">
    <property type="entry name" value="Calcineurin-like_PHP"/>
</dbReference>
<dbReference type="OrthoDB" id="10252235at2759"/>
<sequence length="560" mass="61528">MTSKELKFVHFNDVYHVPSAERLSRFMQLKSSFIADGALTVFSGDAFSPSLEASILKGEHMGPLLDFVGVDIACYGNHDFDFGNERLIELSNQVGFPWVLSNAWHLPLKEHEDLNKRLIGCAKSYIIKNVSGCRVGFFGLAGTDWPSNCENLPPSHIESPVETAQRVACHLRVHEDCDLVIALTHMRLAEDIEVAEATKTGKSRVDLLLGGHDHEVLRRFSGDTDRDPSIIEQGHDNADITAEGLIRDAQGDIRIIKSGTDWTGLSLLRVIVKKDDKGSIDISTTVRQWSNIDAAKLPVSTITPEINQLLNSIHSRVDALVQEPVLHSYAPLDGRGSVVRSQETNLGNMLANAVQAFYDTDIALFNSGSIRYNQLLGPTMPSGSPLLVKDIINICPFENSLLVKRIKGSVIMQSMENSIGDMHMDGRFFQIAGIRMAATWQRKSGNRVLGIMLDRPGKAPQKLDPAGMYTVALPKFIGDGFDGYTLFPTEETIVGEEIAITDTGLMLQIFGHKAEEGCDDHEMGIKRAQAVTIVGRASDGLPIVNPVADGRIQFIECLDL</sequence>
<dbReference type="SUPFAM" id="SSF56300">
    <property type="entry name" value="Metallo-dependent phosphatases"/>
    <property type="match status" value="1"/>
</dbReference>
<dbReference type="PRINTS" id="PR01607">
    <property type="entry name" value="APYRASEFAMLY"/>
</dbReference>
<evidence type="ECO:0000259" key="4">
    <source>
        <dbReference type="Pfam" id="PF00149"/>
    </source>
</evidence>
<keyword evidence="7" id="KW-1185">Reference proteome</keyword>
<dbReference type="Gene3D" id="3.90.780.10">
    <property type="entry name" value="5'-Nucleotidase, C-terminal domain"/>
    <property type="match status" value="1"/>
</dbReference>
<reference evidence="6" key="1">
    <citation type="submission" date="2022-11" db="EMBL/GenBank/DDBJ databases">
        <authorList>
            <person name="Petersen C."/>
        </authorList>
    </citation>
    <scope>NUCLEOTIDE SEQUENCE</scope>
    <source>
        <strain evidence="6">IBT 30069</strain>
    </source>
</reference>
<evidence type="ECO:0000259" key="5">
    <source>
        <dbReference type="Pfam" id="PF02872"/>
    </source>
</evidence>
<organism evidence="6 7">
    <name type="scientific">Penicillium angulare</name>
    <dbReference type="NCBI Taxonomy" id="116970"/>
    <lineage>
        <taxon>Eukaryota</taxon>
        <taxon>Fungi</taxon>
        <taxon>Dikarya</taxon>
        <taxon>Ascomycota</taxon>
        <taxon>Pezizomycotina</taxon>
        <taxon>Eurotiomycetes</taxon>
        <taxon>Eurotiomycetidae</taxon>
        <taxon>Eurotiales</taxon>
        <taxon>Aspergillaceae</taxon>
        <taxon>Penicillium</taxon>
    </lineage>
</organism>
<dbReference type="Proteomes" id="UP001149165">
    <property type="component" value="Unassembled WGS sequence"/>
</dbReference>
<keyword evidence="3" id="KW-0378">Hydrolase</keyword>
<dbReference type="Pfam" id="PF00149">
    <property type="entry name" value="Metallophos"/>
    <property type="match status" value="1"/>
</dbReference>
<dbReference type="InterPro" id="IPR008334">
    <property type="entry name" value="5'-Nucleotdase_C"/>
</dbReference>
<dbReference type="InterPro" id="IPR036907">
    <property type="entry name" value="5'-Nucleotdase_C_sf"/>
</dbReference>
<comment type="caution">
    <text evidence="6">The sequence shown here is derived from an EMBL/GenBank/DDBJ whole genome shotgun (WGS) entry which is preliminary data.</text>
</comment>
<dbReference type="SUPFAM" id="SSF55816">
    <property type="entry name" value="5'-nucleotidase (syn. UDP-sugar hydrolase), C-terminal domain"/>
    <property type="match status" value="1"/>
</dbReference>
<dbReference type="GO" id="GO:0000166">
    <property type="term" value="F:nucleotide binding"/>
    <property type="evidence" value="ECO:0007669"/>
    <property type="project" value="UniProtKB-KW"/>
</dbReference>
<dbReference type="PANTHER" id="PTHR11575:SF41">
    <property type="entry name" value="PUTATIVE (AFU_ORTHOLOGUE AFUA_1G01160)-RELATED"/>
    <property type="match status" value="1"/>
</dbReference>
<evidence type="ECO:0000256" key="3">
    <source>
        <dbReference type="RuleBase" id="RU362119"/>
    </source>
</evidence>
<evidence type="ECO:0000256" key="2">
    <source>
        <dbReference type="ARBA" id="ARBA00022729"/>
    </source>
</evidence>
<gene>
    <name evidence="6" type="ORF">N7456_002946</name>
</gene>
<dbReference type="Pfam" id="PF02872">
    <property type="entry name" value="5_nucleotid_C"/>
    <property type="match status" value="1"/>
</dbReference>
<feature type="domain" description="5'-Nucleotidase C-terminal" evidence="5">
    <location>
        <begin position="338"/>
        <end position="487"/>
    </location>
</feature>
<dbReference type="EMBL" id="JAPQKH010000003">
    <property type="protein sequence ID" value="KAJ5106271.1"/>
    <property type="molecule type" value="Genomic_DNA"/>
</dbReference>
<reference evidence="6" key="2">
    <citation type="journal article" date="2023" name="IMA Fungus">
        <title>Comparative genomic study of the Penicillium genus elucidates a diverse pangenome and 15 lateral gene transfer events.</title>
        <authorList>
            <person name="Petersen C."/>
            <person name="Sorensen T."/>
            <person name="Nielsen M.R."/>
            <person name="Sondergaard T.E."/>
            <person name="Sorensen J.L."/>
            <person name="Fitzpatrick D.A."/>
            <person name="Frisvad J.C."/>
            <person name="Nielsen K.L."/>
        </authorList>
    </citation>
    <scope>NUCLEOTIDE SEQUENCE</scope>
    <source>
        <strain evidence="6">IBT 30069</strain>
    </source>
</reference>
<dbReference type="GO" id="GO:0016787">
    <property type="term" value="F:hydrolase activity"/>
    <property type="evidence" value="ECO:0007669"/>
    <property type="project" value="UniProtKB-KW"/>
</dbReference>
<evidence type="ECO:0000313" key="7">
    <source>
        <dbReference type="Proteomes" id="UP001149165"/>
    </source>
</evidence>
<protein>
    <submittedName>
        <fullName evidence="6">5'-nucleotidase</fullName>
    </submittedName>
</protein>
<evidence type="ECO:0000313" key="6">
    <source>
        <dbReference type="EMBL" id="KAJ5106271.1"/>
    </source>
</evidence>
<comment type="similarity">
    <text evidence="1 3">Belongs to the 5'-nucleotidase family.</text>
</comment>
<keyword evidence="3" id="KW-0547">Nucleotide-binding</keyword>
<dbReference type="InterPro" id="IPR006179">
    <property type="entry name" value="5_nucleotidase/apyrase"/>
</dbReference>